<accession>A0A1Z5K602</accession>
<organism evidence="1 2">
    <name type="scientific">Fistulifera solaris</name>
    <name type="common">Oleaginous diatom</name>
    <dbReference type="NCBI Taxonomy" id="1519565"/>
    <lineage>
        <taxon>Eukaryota</taxon>
        <taxon>Sar</taxon>
        <taxon>Stramenopiles</taxon>
        <taxon>Ochrophyta</taxon>
        <taxon>Bacillariophyta</taxon>
        <taxon>Bacillariophyceae</taxon>
        <taxon>Bacillariophycidae</taxon>
        <taxon>Naviculales</taxon>
        <taxon>Naviculaceae</taxon>
        <taxon>Fistulifera</taxon>
    </lineage>
</organism>
<dbReference type="Gene3D" id="3.80.10.10">
    <property type="entry name" value="Ribonuclease Inhibitor"/>
    <property type="match status" value="1"/>
</dbReference>
<dbReference type="Proteomes" id="UP000198406">
    <property type="component" value="Unassembled WGS sequence"/>
</dbReference>
<reference evidence="1 2" key="1">
    <citation type="journal article" date="2015" name="Plant Cell">
        <title>Oil accumulation by the oleaginous diatom Fistulifera solaris as revealed by the genome and transcriptome.</title>
        <authorList>
            <person name="Tanaka T."/>
            <person name="Maeda Y."/>
            <person name="Veluchamy A."/>
            <person name="Tanaka M."/>
            <person name="Abida H."/>
            <person name="Marechal E."/>
            <person name="Bowler C."/>
            <person name="Muto M."/>
            <person name="Sunaga Y."/>
            <person name="Tanaka M."/>
            <person name="Yoshino T."/>
            <person name="Taniguchi T."/>
            <person name="Fukuda Y."/>
            <person name="Nemoto M."/>
            <person name="Matsumoto M."/>
            <person name="Wong P.S."/>
            <person name="Aburatani S."/>
            <person name="Fujibuchi W."/>
        </authorList>
    </citation>
    <scope>NUCLEOTIDE SEQUENCE [LARGE SCALE GENOMIC DNA]</scope>
    <source>
        <strain evidence="1 2">JPCC DA0580</strain>
    </source>
</reference>
<name>A0A1Z5K602_FISSO</name>
<dbReference type="InterPro" id="IPR032675">
    <property type="entry name" value="LRR_dom_sf"/>
</dbReference>
<comment type="caution">
    <text evidence="1">The sequence shown here is derived from an EMBL/GenBank/DDBJ whole genome shotgun (WGS) entry which is preliminary data.</text>
</comment>
<evidence type="ECO:0000313" key="1">
    <source>
        <dbReference type="EMBL" id="GAX21664.1"/>
    </source>
</evidence>
<protein>
    <submittedName>
        <fullName evidence="1">Uncharacterized protein</fullName>
    </submittedName>
</protein>
<proteinExistence type="predicted"/>
<dbReference type="InParanoid" id="A0A1Z5K602"/>
<keyword evidence="2" id="KW-1185">Reference proteome</keyword>
<dbReference type="OrthoDB" id="120976at2759"/>
<dbReference type="AlphaFoldDB" id="A0A1Z5K602"/>
<dbReference type="SUPFAM" id="SSF52047">
    <property type="entry name" value="RNI-like"/>
    <property type="match status" value="1"/>
</dbReference>
<gene>
    <name evidence="1" type="ORF">FisN_29Hu102</name>
</gene>
<sequence>MEKRAEDDFLELIPKRRLSYQQIALRPRRWRRKNTPTYRFRRDPSHLNEIDWKKYGNTFLWRDNKTIIHVGDFDEYYITPKKHISFYILYGNKEVMRCAVYGKTDVAIAETISSLWSLRAVVEDDNQGRTNSLLIDFVINFDVTALTTEQLIRVLDANPKREIYIAGGVWSTQQAVVMATRPYTLNLKLGGEPFAFEDDGTAFVNALETRQTPFGSLRLCLNKDEQGFSRANMERLLNLEVLGNIKIVPVSYEGPFLEPLSAKVNELDYDIEARYYQPEDFETLLIPAKDLKLTWYMDETNNYNRLLISFLNRIAQLGHVESLRISTYGNQWVDDHGTLDFIEFPELTKALIGAITGNKKLKHLDLSHCYFMGNFLHHLDFKEVFQAIENHEGLRTLLIYGYPREDPSYCWLKRLLSRNRYITVLDNRDQKCSDGSSVDQLYTLNYFYCGSADLMKDSSLMRPALIVTALTESASRNFQRTALSLFHHTDMLCEILHELVGGGERSVDPPIPIEAVLPVATTTIDEAKEFDPLNRKAKSRFSGSPKKRMRYN</sequence>
<evidence type="ECO:0000313" key="2">
    <source>
        <dbReference type="Proteomes" id="UP000198406"/>
    </source>
</evidence>
<dbReference type="EMBL" id="BDSP01000170">
    <property type="protein sequence ID" value="GAX21664.1"/>
    <property type="molecule type" value="Genomic_DNA"/>
</dbReference>